<dbReference type="SMART" id="SM00241">
    <property type="entry name" value="ZP"/>
    <property type="match status" value="1"/>
</dbReference>
<dbReference type="GO" id="GO:0005975">
    <property type="term" value="P:carbohydrate metabolic process"/>
    <property type="evidence" value="ECO:0007669"/>
    <property type="project" value="InterPro"/>
</dbReference>
<dbReference type="HAMAP" id="MF_00492">
    <property type="entry name" value="Transaldolase_1"/>
    <property type="match status" value="1"/>
</dbReference>
<dbReference type="InterPro" id="IPR001507">
    <property type="entry name" value="ZP_dom"/>
</dbReference>
<dbReference type="PROSITE" id="PS01054">
    <property type="entry name" value="TRANSALDOLASE_1"/>
    <property type="match status" value="1"/>
</dbReference>
<protein>
    <recommendedName>
        <fullName evidence="5 10">Transaldolase</fullName>
        <ecNumber evidence="4 10">2.2.1.2</ecNumber>
    </recommendedName>
</protein>
<sequence>MSSVSPDKRRKMESALEQLKKHTVVVADTGDFNAIDEYKPQDATTNPSLLLAAAKMPAYQHLLDDAIKYGVTKGGSVEEQIDNTMDKLFVNFGVEILKKLPGRVSTEVDARLSYDKEGMVAKGLKFIDLYKEAGISKERVLIKLSSTWEGIQAGKELEEKHGVHCNMTLMFSFAQAVACAEAKVTLASAFVGRIFDWYRENTDRKSFEPHEDPGVLSVTKIYNYYKKFDYSTVVMGASFRNTGQVKALAGCDLLTISPALLSELSQDHSTVKETLTVEKAKACDLEKVHLDEKAFRWEHNEDRMAVEKLSDGIRKFAADAMKLETMIKNLWGTAMMAASHVRAKRVWRSFCCCSFLQHDQFGGGRNDLSVSLRALPSCLGLTLSLLGPACNAASLGLTVAAVPVESDGGRTVQAHFSAIVPLPCPSMYGLCDHGEDCEVYNILLPFNGTRPGSGWCVRQWRKKVPSNYRSTISLGARVNCPHHFPLSVKDLDGDKVQCRFARAQQGECVDCTQHSFIQLETEKCTLTFTGNAPAGQYFIYLMVEDRIHALNGRLDPMSAVPLHLSVSVERSSVSCGEEPVAAEDTPAGDTRVTVLPYHQVIFNLGFLSWAESALEIAVVGPPNLFRVGFKTVGPLAMMKTAWVRSQNNLAQLLPICFAVNTQSMQSQPRCVWLYQKLTCGKTEMVLVLPVTSFPNVNLTELQLNSPTCPISYNSTHLTASISLDGCGTKTVHTGSELVYVNTLQSVRSSSVVRKNPTLILPLACRIPGVQAKGPEYRLSIPMEREVFGEVAFTLKLYLPGEGPFGNFTRAPRILDTPGNPTRVRRDAELSLQSANDSLKAGSRVEMLYLTVLSNCSIGRAEMVVSNCIKSETEDFATYSAIVQQGCSSSSETAEVVIADSTSKVYRLDLSKTNSVAPMMYVRCTVNLCITTLPSQKCPSLCNYSFSPRGLVGNLYTETYTVNSGPISLLISTSAPTPDPAPNASNTGPVSTQTESTGASNTTQPSIANAPKHISAVTIVGIFLHHVILY</sequence>
<evidence type="ECO:0000256" key="10">
    <source>
        <dbReference type="RuleBase" id="RU000501"/>
    </source>
</evidence>
<evidence type="ECO:0000256" key="7">
    <source>
        <dbReference type="ARBA" id="ARBA00022679"/>
    </source>
</evidence>
<evidence type="ECO:0000256" key="1">
    <source>
        <dbReference type="ARBA" id="ARBA00004496"/>
    </source>
</evidence>
<name>A0A5C6NKQ1_9TELE</name>
<comment type="caution">
    <text evidence="13">The sequence shown here is derived from an EMBL/GenBank/DDBJ whole genome shotgun (WGS) entry which is preliminary data.</text>
</comment>
<feature type="region of interest" description="Disordered" evidence="11">
    <location>
        <begin position="972"/>
        <end position="1005"/>
    </location>
</feature>
<dbReference type="InterPro" id="IPR001585">
    <property type="entry name" value="TAL/FSA"/>
</dbReference>
<evidence type="ECO:0000256" key="2">
    <source>
        <dbReference type="ARBA" id="ARBA00004857"/>
    </source>
</evidence>
<dbReference type="InterPro" id="IPR018225">
    <property type="entry name" value="Transaldolase_AS"/>
</dbReference>
<dbReference type="PANTHER" id="PTHR10683">
    <property type="entry name" value="TRANSALDOLASE"/>
    <property type="match status" value="1"/>
</dbReference>
<dbReference type="GO" id="GO:0005737">
    <property type="term" value="C:cytoplasm"/>
    <property type="evidence" value="ECO:0007669"/>
    <property type="project" value="UniProtKB-SubCell"/>
</dbReference>
<reference evidence="13 14" key="1">
    <citation type="submission" date="2019-04" db="EMBL/GenBank/DDBJ databases">
        <title>Chromosome genome assembly for Takifugu flavidus.</title>
        <authorList>
            <person name="Xiao S."/>
        </authorList>
    </citation>
    <scope>NUCLEOTIDE SEQUENCE [LARGE SCALE GENOMIC DNA]</scope>
    <source>
        <strain evidence="13">HTHZ2018</strain>
        <tissue evidence="13">Muscle</tissue>
    </source>
</reference>
<dbReference type="PROSITE" id="PS00958">
    <property type="entry name" value="TRANSALDOLASE_2"/>
    <property type="match status" value="1"/>
</dbReference>
<keyword evidence="9" id="KW-0704">Schiff base</keyword>
<keyword evidence="14" id="KW-1185">Reference proteome</keyword>
<dbReference type="AlphaFoldDB" id="A0A5C6NKQ1"/>
<comment type="similarity">
    <text evidence="3">Belongs to the transaldolase family. Type 1 subfamily.</text>
</comment>
<dbReference type="Gene3D" id="3.20.20.70">
    <property type="entry name" value="Aldolase class I"/>
    <property type="match status" value="1"/>
</dbReference>
<dbReference type="CDD" id="cd00957">
    <property type="entry name" value="Transaldolase_TalAB"/>
    <property type="match status" value="1"/>
</dbReference>
<dbReference type="Proteomes" id="UP000324091">
    <property type="component" value="Chromosome 2"/>
</dbReference>
<dbReference type="PANTHER" id="PTHR10683:SF18">
    <property type="entry name" value="TRANSALDOLASE"/>
    <property type="match status" value="1"/>
</dbReference>
<dbReference type="PROSITE" id="PS51034">
    <property type="entry name" value="ZP_2"/>
    <property type="match status" value="1"/>
</dbReference>
<comment type="catalytic activity">
    <reaction evidence="10">
        <text>D-sedoheptulose 7-phosphate + D-glyceraldehyde 3-phosphate = D-erythrose 4-phosphate + beta-D-fructose 6-phosphate</text>
        <dbReference type="Rhea" id="RHEA:17053"/>
        <dbReference type="ChEBI" id="CHEBI:16897"/>
        <dbReference type="ChEBI" id="CHEBI:57483"/>
        <dbReference type="ChEBI" id="CHEBI:57634"/>
        <dbReference type="ChEBI" id="CHEBI:59776"/>
        <dbReference type="EC" id="2.2.1.2"/>
    </reaction>
</comment>
<keyword evidence="6" id="KW-0963">Cytoplasm</keyword>
<evidence type="ECO:0000259" key="12">
    <source>
        <dbReference type="PROSITE" id="PS51034"/>
    </source>
</evidence>
<evidence type="ECO:0000256" key="11">
    <source>
        <dbReference type="SAM" id="MobiDB-lite"/>
    </source>
</evidence>
<keyword evidence="8 10" id="KW-0570">Pentose shunt</keyword>
<comment type="pathway">
    <text evidence="2 10">Carbohydrate degradation; pentose phosphate pathway; D-glyceraldehyde 3-phosphate and beta-D-fructose 6-phosphate from D-ribose 5-phosphate and D-xylulose 5-phosphate (non-oxidative stage): step 2/3.</text>
</comment>
<dbReference type="SUPFAM" id="SSF51569">
    <property type="entry name" value="Aldolase"/>
    <property type="match status" value="1"/>
</dbReference>
<dbReference type="GO" id="GO:0009052">
    <property type="term" value="P:pentose-phosphate shunt, non-oxidative branch"/>
    <property type="evidence" value="ECO:0007669"/>
    <property type="project" value="TreeGrafter"/>
</dbReference>
<dbReference type="Pfam" id="PF00923">
    <property type="entry name" value="TAL_FSA"/>
    <property type="match status" value="1"/>
</dbReference>
<comment type="subcellular location">
    <subcellularLocation>
        <location evidence="1">Cytoplasm</location>
    </subcellularLocation>
</comment>
<evidence type="ECO:0000256" key="9">
    <source>
        <dbReference type="ARBA" id="ARBA00023270"/>
    </source>
</evidence>
<dbReference type="NCBIfam" id="NF009001">
    <property type="entry name" value="PRK12346.1"/>
    <property type="match status" value="1"/>
</dbReference>
<evidence type="ECO:0000256" key="5">
    <source>
        <dbReference type="ARBA" id="ARBA00018292"/>
    </source>
</evidence>
<dbReference type="NCBIfam" id="TIGR00874">
    <property type="entry name" value="talAB"/>
    <property type="match status" value="1"/>
</dbReference>
<evidence type="ECO:0000256" key="4">
    <source>
        <dbReference type="ARBA" id="ARBA00013151"/>
    </source>
</evidence>
<keyword evidence="7 10" id="KW-0808">Transferase</keyword>
<dbReference type="GO" id="GO:0004801">
    <property type="term" value="F:transaldolase activity"/>
    <property type="evidence" value="ECO:0007669"/>
    <property type="project" value="UniProtKB-EC"/>
</dbReference>
<dbReference type="EMBL" id="RHFK02000012">
    <property type="protein sequence ID" value="TWW67763.1"/>
    <property type="molecule type" value="Genomic_DNA"/>
</dbReference>
<dbReference type="UniPathway" id="UPA00115">
    <property type="reaction ID" value="UER00414"/>
</dbReference>
<gene>
    <name evidence="13" type="ORF">D4764_02G0008040</name>
</gene>
<feature type="domain" description="ZP" evidence="12">
    <location>
        <begin position="678"/>
        <end position="944"/>
    </location>
</feature>
<dbReference type="Pfam" id="PF23344">
    <property type="entry name" value="ZP-N"/>
    <property type="match status" value="1"/>
</dbReference>
<dbReference type="Gene3D" id="2.60.40.3210">
    <property type="entry name" value="Zona pellucida, ZP-N domain"/>
    <property type="match status" value="1"/>
</dbReference>
<dbReference type="InterPro" id="IPR013785">
    <property type="entry name" value="Aldolase_TIM"/>
</dbReference>
<accession>A0A5C6NKQ1</accession>
<organism evidence="13 14">
    <name type="scientific">Takifugu flavidus</name>
    <name type="common">sansaifugu</name>
    <dbReference type="NCBI Taxonomy" id="433684"/>
    <lineage>
        <taxon>Eukaryota</taxon>
        <taxon>Metazoa</taxon>
        <taxon>Chordata</taxon>
        <taxon>Craniata</taxon>
        <taxon>Vertebrata</taxon>
        <taxon>Euteleostomi</taxon>
        <taxon>Actinopterygii</taxon>
        <taxon>Neopterygii</taxon>
        <taxon>Teleostei</taxon>
        <taxon>Neoteleostei</taxon>
        <taxon>Acanthomorphata</taxon>
        <taxon>Eupercaria</taxon>
        <taxon>Tetraodontiformes</taxon>
        <taxon>Tetradontoidea</taxon>
        <taxon>Tetraodontidae</taxon>
        <taxon>Takifugu</taxon>
    </lineage>
</organism>
<evidence type="ECO:0000256" key="3">
    <source>
        <dbReference type="ARBA" id="ARBA00008012"/>
    </source>
</evidence>
<evidence type="ECO:0000313" key="14">
    <source>
        <dbReference type="Proteomes" id="UP000324091"/>
    </source>
</evidence>
<dbReference type="EC" id="2.2.1.2" evidence="4 10"/>
<dbReference type="InterPro" id="IPR055356">
    <property type="entry name" value="ZP-N"/>
</dbReference>
<evidence type="ECO:0000256" key="6">
    <source>
        <dbReference type="ARBA" id="ARBA00022490"/>
    </source>
</evidence>
<feature type="compositionally biased region" description="Polar residues" evidence="11">
    <location>
        <begin position="982"/>
        <end position="1005"/>
    </location>
</feature>
<proteinExistence type="inferred from homology"/>
<evidence type="ECO:0000256" key="8">
    <source>
        <dbReference type="ARBA" id="ARBA00023126"/>
    </source>
</evidence>
<evidence type="ECO:0000313" key="13">
    <source>
        <dbReference type="EMBL" id="TWW67763.1"/>
    </source>
</evidence>
<dbReference type="InterPro" id="IPR004730">
    <property type="entry name" value="Transaldolase_1"/>
</dbReference>
<comment type="function">
    <text evidence="10">Catalyzes the rate-limiting step of the non-oxidative phase in the pentose phosphate pathway. Catalyzes the reversible conversion of sedheptulose-7-phosphate and D-glyceraldehyde 3-phosphate into erythrose-4-phosphate and beta-D-fructose 6-phosphate.</text>
</comment>
<dbReference type="FunFam" id="3.20.20.70:FF:000002">
    <property type="entry name" value="Transaldolase"/>
    <property type="match status" value="1"/>
</dbReference>